<sequence length="121" mass="12993">MGELTFFGLQQPWWPYLFILLAGWLPTDIWRFLGVLSAGRMSERSPGIALVRAVATALVAAVIARLVLHPGGTLEEIAMAWRVGAVCIGFAVYMAGRRSIVAGILASQVVLLTGAWQAGLI</sequence>
<dbReference type="Pfam" id="PF05437">
    <property type="entry name" value="AzlD"/>
    <property type="match status" value="1"/>
</dbReference>
<name>A0ABY1I7A3_9HYPH</name>
<comment type="caution">
    <text evidence="2">The sequence shown here is derived from an EMBL/GenBank/DDBJ whole genome shotgun (WGS) entry which is preliminary data.</text>
</comment>
<dbReference type="Proteomes" id="UP000184290">
    <property type="component" value="Unassembled WGS sequence"/>
</dbReference>
<keyword evidence="1" id="KW-0472">Membrane</keyword>
<accession>A0ABY1I7A3</accession>
<dbReference type="InterPro" id="IPR008407">
    <property type="entry name" value="Brnchd-chn_aa_trnsp_AzlD"/>
</dbReference>
<keyword evidence="3" id="KW-1185">Reference proteome</keyword>
<keyword evidence="1" id="KW-0812">Transmembrane</keyword>
<organism evidence="2 3">
    <name type="scientific">Aureimonas altamirensis DSM 21988</name>
    <dbReference type="NCBI Taxonomy" id="1121026"/>
    <lineage>
        <taxon>Bacteria</taxon>
        <taxon>Pseudomonadati</taxon>
        <taxon>Pseudomonadota</taxon>
        <taxon>Alphaproteobacteria</taxon>
        <taxon>Hyphomicrobiales</taxon>
        <taxon>Aurantimonadaceae</taxon>
        <taxon>Aureimonas</taxon>
    </lineage>
</organism>
<reference evidence="2 3" key="1">
    <citation type="submission" date="2016-11" db="EMBL/GenBank/DDBJ databases">
        <authorList>
            <person name="Varghese N."/>
            <person name="Submissions S."/>
        </authorList>
    </citation>
    <scope>NUCLEOTIDE SEQUENCE [LARGE SCALE GENOMIC DNA]</scope>
    <source>
        <strain evidence="2 3">DSM 21988</strain>
    </source>
</reference>
<feature type="transmembrane region" description="Helical" evidence="1">
    <location>
        <begin position="48"/>
        <end position="67"/>
    </location>
</feature>
<dbReference type="RefSeq" id="WP_060601990.1">
    <property type="nucleotide sequence ID" value="NZ_FQZC01000001.1"/>
</dbReference>
<protein>
    <submittedName>
        <fullName evidence="2">Branched-chain amino acid transport protein (AzlD)</fullName>
    </submittedName>
</protein>
<evidence type="ECO:0000256" key="1">
    <source>
        <dbReference type="SAM" id="Phobius"/>
    </source>
</evidence>
<gene>
    <name evidence="2" type="ORF">SAMN02745911_0936</name>
</gene>
<feature type="transmembrane region" description="Helical" evidence="1">
    <location>
        <begin position="100"/>
        <end position="119"/>
    </location>
</feature>
<keyword evidence="1" id="KW-1133">Transmembrane helix</keyword>
<feature type="transmembrane region" description="Helical" evidence="1">
    <location>
        <begin position="13"/>
        <end position="36"/>
    </location>
</feature>
<dbReference type="EMBL" id="FQZC01000001">
    <property type="protein sequence ID" value="SHI71500.1"/>
    <property type="molecule type" value="Genomic_DNA"/>
</dbReference>
<evidence type="ECO:0000313" key="3">
    <source>
        <dbReference type="Proteomes" id="UP000184290"/>
    </source>
</evidence>
<feature type="transmembrane region" description="Helical" evidence="1">
    <location>
        <begin position="79"/>
        <end position="95"/>
    </location>
</feature>
<proteinExistence type="predicted"/>
<evidence type="ECO:0000313" key="2">
    <source>
        <dbReference type="EMBL" id="SHI71500.1"/>
    </source>
</evidence>